<dbReference type="InterPro" id="IPR029787">
    <property type="entry name" value="Nucleotide_cyclase"/>
</dbReference>
<evidence type="ECO:0000313" key="5">
    <source>
        <dbReference type="Proteomes" id="UP001597045"/>
    </source>
</evidence>
<keyword evidence="4" id="KW-0547">Nucleotide-binding</keyword>
<keyword evidence="1" id="KW-0802">TPR repeat</keyword>
<dbReference type="PANTHER" id="PTHR47691:SF3">
    <property type="entry name" value="HTH-TYPE TRANSCRIPTIONAL REGULATOR RV0890C-RELATED"/>
    <property type="match status" value="1"/>
</dbReference>
<dbReference type="GO" id="GO:0005524">
    <property type="term" value="F:ATP binding"/>
    <property type="evidence" value="ECO:0007669"/>
    <property type="project" value="UniProtKB-KW"/>
</dbReference>
<organism evidence="4 5">
    <name type="scientific">Kibdelosporangium lantanae</name>
    <dbReference type="NCBI Taxonomy" id="1497396"/>
    <lineage>
        <taxon>Bacteria</taxon>
        <taxon>Bacillati</taxon>
        <taxon>Actinomycetota</taxon>
        <taxon>Actinomycetes</taxon>
        <taxon>Pseudonocardiales</taxon>
        <taxon>Pseudonocardiaceae</taxon>
        <taxon>Kibdelosporangium</taxon>
    </lineage>
</organism>
<feature type="domain" description="Anaphase-promoting complex subunit 5" evidence="3">
    <location>
        <begin position="608"/>
        <end position="644"/>
    </location>
</feature>
<keyword evidence="5" id="KW-1185">Reference proteome</keyword>
<dbReference type="InterPro" id="IPR002182">
    <property type="entry name" value="NB-ARC"/>
</dbReference>
<feature type="repeat" description="TPR" evidence="1">
    <location>
        <begin position="727"/>
        <end position="760"/>
    </location>
</feature>
<evidence type="ECO:0000259" key="3">
    <source>
        <dbReference type="Pfam" id="PF12862"/>
    </source>
</evidence>
<dbReference type="SUPFAM" id="SSF52540">
    <property type="entry name" value="P-loop containing nucleoside triphosphate hydrolases"/>
    <property type="match status" value="1"/>
</dbReference>
<dbReference type="Gene3D" id="3.40.50.300">
    <property type="entry name" value="P-loop containing nucleotide triphosphate hydrolases"/>
    <property type="match status" value="1"/>
</dbReference>
<dbReference type="PROSITE" id="PS50005">
    <property type="entry name" value="TPR"/>
    <property type="match status" value="1"/>
</dbReference>
<dbReference type="Pfam" id="PF12862">
    <property type="entry name" value="ANAPC5"/>
    <property type="match status" value="1"/>
</dbReference>
<dbReference type="SUPFAM" id="SSF48452">
    <property type="entry name" value="TPR-like"/>
    <property type="match status" value="1"/>
</dbReference>
<keyword evidence="4" id="KW-0067">ATP-binding</keyword>
<evidence type="ECO:0000259" key="2">
    <source>
        <dbReference type="Pfam" id="PF00931"/>
    </source>
</evidence>
<dbReference type="Gene3D" id="1.25.40.10">
    <property type="entry name" value="Tetratricopeptide repeat domain"/>
    <property type="match status" value="1"/>
</dbReference>
<dbReference type="PANTHER" id="PTHR47691">
    <property type="entry name" value="REGULATOR-RELATED"/>
    <property type="match status" value="1"/>
</dbReference>
<dbReference type="InterPro" id="IPR011990">
    <property type="entry name" value="TPR-like_helical_dom_sf"/>
</dbReference>
<dbReference type="InterPro" id="IPR027417">
    <property type="entry name" value="P-loop_NTPase"/>
</dbReference>
<dbReference type="SUPFAM" id="SSF55073">
    <property type="entry name" value="Nucleotide cyclase"/>
    <property type="match status" value="1"/>
</dbReference>
<dbReference type="InterPro" id="IPR019734">
    <property type="entry name" value="TPR_rpt"/>
</dbReference>
<dbReference type="PRINTS" id="PR00364">
    <property type="entry name" value="DISEASERSIST"/>
</dbReference>
<feature type="domain" description="NB-ARC" evidence="2">
    <location>
        <begin position="185"/>
        <end position="346"/>
    </location>
</feature>
<dbReference type="InterPro" id="IPR026000">
    <property type="entry name" value="Apc5_dom"/>
</dbReference>
<sequence>MRSGLYTVLAQALERIGIPWNICQHEDRGDGILVTIPPTVSKSVFVNLPQVLVDGLRRHNEQHPAEEQIRLRVGLHAGELHYDDHGVVGRSVILAFRLLDSQVLRDAVESAGLLAVIVSAWFYDEVIWHAQVTGYQQVEVRAKEVRTTAWIWLPDSDIQTRSVPALRQLPTSIRQLVGRELELGKLMEVLDGTVIITAIDGSAGIGKTTLALYWAHRVKDRFPDGHLHVNLRGFDPREPMDAGQALHDFLQALGVAPRSIPKALDAKAALYRSMLADRRVLIVLDNARSSDHVRPLLPGSSSCVTIITSRNRLDSLTVREGAHRISLDVLPTRDALTLLAQRVQDTRVAADPQAATELANLCARLPLALSIVAARAASQPALSLTDLAREVREERNRLDAWDPGDIDLSIRSVFSWSYKVLSPQAAQLFRYLGAHPGPNIDLYACNALVGGSAKVALNELTRAHMLTEYAPRRFRFHDLLRAYAIEQAKTEAELTQALQRMFDYYLTTAQDADQILQPCREGVVRTPSGSSQITSFDVAMAWFTAEQATLQSLITFAAEQGFASQAWRLAWAYTTFLRRKGRFEDRLTVNRIAVEVARRSGDNVGRGMALRQLASTIAWFGKFDEALEYLREAFAVVADSKDPSTECRIHLTYARVFEGNGKYTEALAHARRAWKIAQGQANLLQQAETLNTLGKDLLLVGKYAEALPYSERARSIFREFDYTDGQADALVTIGDIKRSLGEYTEAVSCHQQALTLNRQIHDKFWEARGLEHLGATYQAFGEREHARAAFQESLAILRKLHDASAERVSQKLLKL</sequence>
<dbReference type="Gene3D" id="3.30.70.1230">
    <property type="entry name" value="Nucleotide cyclase"/>
    <property type="match status" value="1"/>
</dbReference>
<protein>
    <submittedName>
        <fullName evidence="4">ATP-binding protein</fullName>
    </submittedName>
</protein>
<comment type="caution">
    <text evidence="4">The sequence shown here is derived from an EMBL/GenBank/DDBJ whole genome shotgun (WGS) entry which is preliminary data.</text>
</comment>
<gene>
    <name evidence="4" type="ORF">ACFQ1S_03350</name>
</gene>
<proteinExistence type="predicted"/>
<evidence type="ECO:0000313" key="4">
    <source>
        <dbReference type="EMBL" id="MFD1044694.1"/>
    </source>
</evidence>
<evidence type="ECO:0000256" key="1">
    <source>
        <dbReference type="PROSITE-ProRule" id="PRU00339"/>
    </source>
</evidence>
<dbReference type="EMBL" id="JBHTIS010000105">
    <property type="protein sequence ID" value="MFD1044694.1"/>
    <property type="molecule type" value="Genomic_DNA"/>
</dbReference>
<dbReference type="Proteomes" id="UP001597045">
    <property type="component" value="Unassembled WGS sequence"/>
</dbReference>
<reference evidence="5" key="1">
    <citation type="journal article" date="2019" name="Int. J. Syst. Evol. Microbiol.">
        <title>The Global Catalogue of Microorganisms (GCM) 10K type strain sequencing project: providing services to taxonomists for standard genome sequencing and annotation.</title>
        <authorList>
            <consortium name="The Broad Institute Genomics Platform"/>
            <consortium name="The Broad Institute Genome Sequencing Center for Infectious Disease"/>
            <person name="Wu L."/>
            <person name="Ma J."/>
        </authorList>
    </citation>
    <scope>NUCLEOTIDE SEQUENCE [LARGE SCALE GENOMIC DNA]</scope>
    <source>
        <strain evidence="5">JCM 31486</strain>
    </source>
</reference>
<dbReference type="Pfam" id="PF00931">
    <property type="entry name" value="NB-ARC"/>
    <property type="match status" value="1"/>
</dbReference>
<dbReference type="SMART" id="SM00028">
    <property type="entry name" value="TPR"/>
    <property type="match status" value="5"/>
</dbReference>
<dbReference type="Pfam" id="PF13424">
    <property type="entry name" value="TPR_12"/>
    <property type="match status" value="2"/>
</dbReference>
<name>A0ABW3M5N8_9PSEU</name>
<accession>A0ABW3M5N8</accession>